<dbReference type="InterPro" id="IPR050243">
    <property type="entry name" value="PHP_phosphatase"/>
</dbReference>
<dbReference type="GO" id="GO:0042578">
    <property type="term" value="F:phosphoric ester hydrolase activity"/>
    <property type="evidence" value="ECO:0007669"/>
    <property type="project" value="TreeGrafter"/>
</dbReference>
<dbReference type="InterPro" id="IPR029398">
    <property type="entry name" value="PolB_thumb"/>
</dbReference>
<dbReference type="PRINTS" id="PR00869">
    <property type="entry name" value="DNAPOLX"/>
</dbReference>
<comment type="caution">
    <text evidence="5">The sequence shown here is derived from an EMBL/GenBank/DDBJ whole genome shotgun (WGS) entry which is preliminary data.</text>
</comment>
<keyword evidence="2" id="KW-0548">Nucleotidyltransferase</keyword>
<dbReference type="STRING" id="1802158.A2827_03960"/>
<name>A0A1G2H5R3_9BACT</name>
<dbReference type="PANTHER" id="PTHR36928:SF1">
    <property type="entry name" value="PHOSPHATASE YCDX-RELATED"/>
    <property type="match status" value="1"/>
</dbReference>
<evidence type="ECO:0000313" key="5">
    <source>
        <dbReference type="EMBL" id="OGZ57824.1"/>
    </source>
</evidence>
<dbReference type="Pfam" id="PF14520">
    <property type="entry name" value="HHH_5"/>
    <property type="match status" value="1"/>
</dbReference>
<dbReference type="Gene3D" id="3.30.210.10">
    <property type="entry name" value="DNA polymerase, thumb domain"/>
    <property type="match status" value="1"/>
</dbReference>
<dbReference type="PANTHER" id="PTHR36928">
    <property type="entry name" value="PHOSPHATASE YCDX-RELATED"/>
    <property type="match status" value="1"/>
</dbReference>
<evidence type="ECO:0008006" key="7">
    <source>
        <dbReference type="Google" id="ProtNLM"/>
    </source>
</evidence>
<dbReference type="InterPro" id="IPR047967">
    <property type="entry name" value="PolX_PHP"/>
</dbReference>
<dbReference type="InterPro" id="IPR022312">
    <property type="entry name" value="DNA_pol_X"/>
</dbReference>
<keyword evidence="1" id="KW-0808">Transferase</keyword>
<dbReference type="CDD" id="cd00141">
    <property type="entry name" value="NT_POLXc"/>
    <property type="match status" value="1"/>
</dbReference>
<dbReference type="AlphaFoldDB" id="A0A1G2H5R3"/>
<dbReference type="GO" id="GO:0006281">
    <property type="term" value="P:DNA repair"/>
    <property type="evidence" value="ECO:0007669"/>
    <property type="project" value="InterPro"/>
</dbReference>
<dbReference type="InterPro" id="IPR016195">
    <property type="entry name" value="Pol/histidinol_Pase-like"/>
</dbReference>
<dbReference type="Proteomes" id="UP000177932">
    <property type="component" value="Unassembled WGS sequence"/>
</dbReference>
<gene>
    <name evidence="5" type="ORF">A2827_03960</name>
</gene>
<accession>A0A1G2H5R3</accession>
<evidence type="ECO:0000256" key="2">
    <source>
        <dbReference type="ARBA" id="ARBA00022695"/>
    </source>
</evidence>
<proteinExistence type="predicted"/>
<organism evidence="5 6">
    <name type="scientific">Candidatus Spechtbacteria bacterium RIFCSPHIGHO2_01_FULL_43_30</name>
    <dbReference type="NCBI Taxonomy" id="1802158"/>
    <lineage>
        <taxon>Bacteria</taxon>
        <taxon>Candidatus Spechtiibacteriota</taxon>
    </lineage>
</organism>
<dbReference type="GO" id="GO:0003677">
    <property type="term" value="F:DNA binding"/>
    <property type="evidence" value="ECO:0007669"/>
    <property type="project" value="InterPro"/>
</dbReference>
<dbReference type="GO" id="GO:0008270">
    <property type="term" value="F:zinc ion binding"/>
    <property type="evidence" value="ECO:0007669"/>
    <property type="project" value="TreeGrafter"/>
</dbReference>
<dbReference type="SUPFAM" id="SSF89550">
    <property type="entry name" value="PHP domain-like"/>
    <property type="match status" value="1"/>
</dbReference>
<dbReference type="SUPFAM" id="SSF81301">
    <property type="entry name" value="Nucleotidyltransferase"/>
    <property type="match status" value="1"/>
</dbReference>
<protein>
    <recommendedName>
        <fullName evidence="7">DNA-directed DNA polymerase</fullName>
    </recommendedName>
</protein>
<dbReference type="InterPro" id="IPR043519">
    <property type="entry name" value="NT_sf"/>
</dbReference>
<dbReference type="EMBL" id="MHOD01000021">
    <property type="protein sequence ID" value="OGZ57824.1"/>
    <property type="molecule type" value="Genomic_DNA"/>
</dbReference>
<dbReference type="Gene3D" id="3.20.20.140">
    <property type="entry name" value="Metal-dependent hydrolases"/>
    <property type="match status" value="1"/>
</dbReference>
<dbReference type="InterPro" id="IPR037160">
    <property type="entry name" value="DNA_Pol_thumb_sf"/>
</dbReference>
<dbReference type="GO" id="GO:0005829">
    <property type="term" value="C:cytosol"/>
    <property type="evidence" value="ECO:0007669"/>
    <property type="project" value="TreeGrafter"/>
</dbReference>
<evidence type="ECO:0000259" key="3">
    <source>
        <dbReference type="SMART" id="SM00481"/>
    </source>
</evidence>
<dbReference type="Pfam" id="PF14791">
    <property type="entry name" value="DNA_pol_B_thumb"/>
    <property type="match status" value="1"/>
</dbReference>
<dbReference type="InterPro" id="IPR002054">
    <property type="entry name" value="DNA-dir_DNA_pol_X"/>
</dbReference>
<reference evidence="5 6" key="1">
    <citation type="journal article" date="2016" name="Nat. Commun.">
        <title>Thousands of microbial genomes shed light on interconnected biogeochemical processes in an aquifer system.</title>
        <authorList>
            <person name="Anantharaman K."/>
            <person name="Brown C.T."/>
            <person name="Hug L.A."/>
            <person name="Sharon I."/>
            <person name="Castelle C.J."/>
            <person name="Probst A.J."/>
            <person name="Thomas B.C."/>
            <person name="Singh A."/>
            <person name="Wilkins M.J."/>
            <person name="Karaoz U."/>
            <person name="Brodie E.L."/>
            <person name="Williams K.H."/>
            <person name="Hubbard S.S."/>
            <person name="Banfield J.F."/>
        </authorList>
    </citation>
    <scope>NUCLEOTIDE SEQUENCE [LARGE SCALE GENOMIC DNA]</scope>
</reference>
<evidence type="ECO:0000313" key="6">
    <source>
        <dbReference type="Proteomes" id="UP000177932"/>
    </source>
</evidence>
<sequence length="503" mass="56223">MKKDMPVDIEGLSAVQGLGAKSIATLYSLLGIKTVEDLEKAARSGKIRELKGFGEKTERNILEGIEFVKKNTGRMILGYALPRAKKFIDEFREMSEVTNISEAGSLRRRAETVGDIDILISSKDPEKVMDRFLAMNDTVKVWGKGDTKASIRIKGNFDMDLRVVLDESWGAALQYFTGSKAHNIKLRQIAIDKGFKLNEYGLFIIKAGSAVSSEENIGSETEEDVYRGLGLSYIEPELREDTGEIEAALENRLPEIIPYGSLKGDLQVQTDWTDGENSIEDMAIEAKRQGLKYIAITDHTKSLAMTGGCDERKLFRQMAEIDKLNLKSEFRNSAFRILKGAEVNILKDGSLDISDEVLAKLDVVGVSVHSLFKMSKDDMTDRIVRAIQNPNVDILFHPTGRLIQKREAYEADMERIIKEAVKTGTLLEINAFPTRLDLKDHHIRLAVEAGARFSIDSDAHSKAHFKYLEFGIAQARRGWATAKDVSNTLEVEAFLKELKGKKV</sequence>
<dbReference type="CDD" id="cd07436">
    <property type="entry name" value="PHP_PolX"/>
    <property type="match status" value="1"/>
</dbReference>
<dbReference type="InterPro" id="IPR003141">
    <property type="entry name" value="Pol/His_phosphatase_N"/>
</dbReference>
<feature type="domain" description="Polymerase/histidinol phosphatase N-terminal" evidence="3">
    <location>
        <begin position="264"/>
        <end position="347"/>
    </location>
</feature>
<dbReference type="Gene3D" id="3.30.460.10">
    <property type="entry name" value="Beta Polymerase, domain 2"/>
    <property type="match status" value="1"/>
</dbReference>
<dbReference type="GO" id="GO:0003887">
    <property type="term" value="F:DNA-directed DNA polymerase activity"/>
    <property type="evidence" value="ECO:0007669"/>
    <property type="project" value="InterPro"/>
</dbReference>
<dbReference type="SMART" id="SM00483">
    <property type="entry name" value="POLXc"/>
    <property type="match status" value="1"/>
</dbReference>
<dbReference type="InterPro" id="IPR004013">
    <property type="entry name" value="PHP_dom"/>
</dbReference>
<evidence type="ECO:0000259" key="4">
    <source>
        <dbReference type="SMART" id="SM00483"/>
    </source>
</evidence>
<dbReference type="Gene3D" id="1.10.150.20">
    <property type="entry name" value="5' to 3' exonuclease, C-terminal subdomain"/>
    <property type="match status" value="1"/>
</dbReference>
<evidence type="ECO:0000256" key="1">
    <source>
        <dbReference type="ARBA" id="ARBA00022679"/>
    </source>
</evidence>
<feature type="domain" description="DNA-directed DNA polymerase X" evidence="4">
    <location>
        <begin position="1"/>
        <end position="240"/>
    </location>
</feature>
<dbReference type="NCBIfam" id="NF006375">
    <property type="entry name" value="PRK08609.1"/>
    <property type="match status" value="1"/>
</dbReference>
<dbReference type="SMART" id="SM00481">
    <property type="entry name" value="POLIIIAc"/>
    <property type="match status" value="1"/>
</dbReference>
<dbReference type="Pfam" id="PF02811">
    <property type="entry name" value="PHP"/>
    <property type="match status" value="1"/>
</dbReference>